<sequence>MSMPMAMAMAMPSDSFLYVNRENTYTDLRKPACIVGGCFSVVAVVLSLLLIFQHLRSYTNPAEQKWIVAVLFIVPVYAIESILSLSNPSLSLACDILRNCYEAFALYSFGSYLVACLGGERRVKELLENKHRKQLGKPLLEQEEENQGAEQRSFSNFFFRPCVLGKDLLSIEKFGLVQYMILKTVCAFLALLLELFGVYGDGEFKWYYGYPYMAVVLNFSQMWALYCLVKFYNVTHEKLQPIKPLAKFISFKAIVFATWWQGVGIALLCAIGVLPKEGELQTGLQDFLICIEMAIAAVAHVFVFLAEPYRYLLASEYRKVTTEKIKEAVTIEGDKGKTVKLEKTETQLVAPGTSITESVQDIVVEGGQHVVKDVVLTINQAMGPVEKGVTKIQETFHRKSESLDNNEEETDLEVEENFTATDNSVNV</sequence>
<accession>A0ACC1XBJ4</accession>
<reference evidence="1 2" key="1">
    <citation type="journal article" date="2023" name="Science">
        <title>Complex scaffold remodeling in plant triterpene biosynthesis.</title>
        <authorList>
            <person name="De La Pena R."/>
            <person name="Hodgson H."/>
            <person name="Liu J.C."/>
            <person name="Stephenson M.J."/>
            <person name="Martin A.C."/>
            <person name="Owen C."/>
            <person name="Harkess A."/>
            <person name="Leebens-Mack J."/>
            <person name="Jimenez L.E."/>
            <person name="Osbourn A."/>
            <person name="Sattely E.S."/>
        </authorList>
    </citation>
    <scope>NUCLEOTIDE SEQUENCE [LARGE SCALE GENOMIC DNA]</scope>
    <source>
        <strain evidence="2">cv. JPN11</strain>
        <tissue evidence="1">Leaf</tissue>
    </source>
</reference>
<dbReference type="Proteomes" id="UP001164539">
    <property type="component" value="Chromosome 10"/>
</dbReference>
<keyword evidence="2" id="KW-1185">Reference proteome</keyword>
<name>A0ACC1XBJ4_MELAZ</name>
<dbReference type="EMBL" id="CM051403">
    <property type="protein sequence ID" value="KAJ4708770.1"/>
    <property type="molecule type" value="Genomic_DNA"/>
</dbReference>
<organism evidence="1 2">
    <name type="scientific">Melia azedarach</name>
    <name type="common">Chinaberry tree</name>
    <dbReference type="NCBI Taxonomy" id="155640"/>
    <lineage>
        <taxon>Eukaryota</taxon>
        <taxon>Viridiplantae</taxon>
        <taxon>Streptophyta</taxon>
        <taxon>Embryophyta</taxon>
        <taxon>Tracheophyta</taxon>
        <taxon>Spermatophyta</taxon>
        <taxon>Magnoliopsida</taxon>
        <taxon>eudicotyledons</taxon>
        <taxon>Gunneridae</taxon>
        <taxon>Pentapetalae</taxon>
        <taxon>rosids</taxon>
        <taxon>malvids</taxon>
        <taxon>Sapindales</taxon>
        <taxon>Meliaceae</taxon>
        <taxon>Melia</taxon>
    </lineage>
</organism>
<comment type="caution">
    <text evidence="1">The sequence shown here is derived from an EMBL/GenBank/DDBJ whole genome shotgun (WGS) entry which is preliminary data.</text>
</comment>
<evidence type="ECO:0000313" key="1">
    <source>
        <dbReference type="EMBL" id="KAJ4708770.1"/>
    </source>
</evidence>
<proteinExistence type="predicted"/>
<protein>
    <submittedName>
        <fullName evidence="1">Protein LAZ1-like 2 isoform X1</fullName>
    </submittedName>
</protein>
<evidence type="ECO:0000313" key="2">
    <source>
        <dbReference type="Proteomes" id="UP001164539"/>
    </source>
</evidence>
<gene>
    <name evidence="1" type="ORF">OWV82_018662</name>
</gene>